<keyword evidence="7 13" id="KW-1005">Bacterial flagellum biogenesis</keyword>
<dbReference type="Gene3D" id="3.40.1690.10">
    <property type="entry name" value="secretion proteins EscU"/>
    <property type="match status" value="1"/>
</dbReference>
<evidence type="ECO:0000256" key="11">
    <source>
        <dbReference type="ARBA" id="ARBA00023225"/>
    </source>
</evidence>
<gene>
    <name evidence="13" type="primary">flhB</name>
    <name evidence="14" type="ORF">APY04_2010</name>
</gene>
<dbReference type="PANTHER" id="PTHR30531:SF12">
    <property type="entry name" value="FLAGELLAR BIOSYNTHETIC PROTEIN FLHB"/>
    <property type="match status" value="1"/>
</dbReference>
<keyword evidence="14" id="KW-0966">Cell projection</keyword>
<dbReference type="EMBL" id="LMTR01000065">
    <property type="protein sequence ID" value="KWT67445.1"/>
    <property type="molecule type" value="Genomic_DNA"/>
</dbReference>
<keyword evidence="10 13" id="KW-0472">Membrane</keyword>
<evidence type="ECO:0000256" key="3">
    <source>
        <dbReference type="ARBA" id="ARBA00021622"/>
    </source>
</evidence>
<keyword evidence="9 13" id="KW-1133">Transmembrane helix</keyword>
<keyword evidence="14" id="KW-0282">Flagellum</keyword>
<reference evidence="14 15" key="1">
    <citation type="submission" date="2015-10" db="EMBL/GenBank/DDBJ databases">
        <title>Transcriptomic analysis of a linuron degrading triple-species bacterial consortium.</title>
        <authorList>
            <person name="Albers P."/>
        </authorList>
    </citation>
    <scope>NUCLEOTIDE SEQUENCE [LARGE SCALE GENOMIC DNA]</scope>
    <source>
        <strain evidence="14 15">WDL6</strain>
    </source>
</reference>
<keyword evidence="8 13" id="KW-0653">Protein transport</keyword>
<evidence type="ECO:0000256" key="9">
    <source>
        <dbReference type="ARBA" id="ARBA00022989"/>
    </source>
</evidence>
<dbReference type="PANTHER" id="PTHR30531">
    <property type="entry name" value="FLAGELLAR BIOSYNTHETIC PROTEIN FLHB"/>
    <property type="match status" value="1"/>
</dbReference>
<feature type="transmembrane region" description="Helical" evidence="13">
    <location>
        <begin position="155"/>
        <end position="171"/>
    </location>
</feature>
<keyword evidence="6 13" id="KW-0812">Transmembrane</keyword>
<feature type="transmembrane region" description="Helical" evidence="13">
    <location>
        <begin position="191"/>
        <end position="213"/>
    </location>
</feature>
<accession>A0A109BF84</accession>
<dbReference type="NCBIfam" id="TIGR00328">
    <property type="entry name" value="flhB"/>
    <property type="match status" value="1"/>
</dbReference>
<comment type="subcellular location">
    <subcellularLocation>
        <location evidence="1">Cell membrane</location>
        <topology evidence="1">Multi-pass membrane protein</topology>
    </subcellularLocation>
</comment>
<evidence type="ECO:0000256" key="7">
    <source>
        <dbReference type="ARBA" id="ARBA00022795"/>
    </source>
</evidence>
<evidence type="ECO:0000256" key="4">
    <source>
        <dbReference type="ARBA" id="ARBA00022448"/>
    </source>
</evidence>
<protein>
    <recommendedName>
        <fullName evidence="3 13">Flagellar biosynthetic protein FlhB</fullName>
    </recommendedName>
</protein>
<feature type="transmembrane region" description="Helical" evidence="13">
    <location>
        <begin position="94"/>
        <end position="112"/>
    </location>
</feature>
<dbReference type="GO" id="GO:0005886">
    <property type="term" value="C:plasma membrane"/>
    <property type="evidence" value="ECO:0007669"/>
    <property type="project" value="UniProtKB-SubCell"/>
</dbReference>
<dbReference type="SUPFAM" id="SSF160544">
    <property type="entry name" value="EscU C-terminal domain-like"/>
    <property type="match status" value="1"/>
</dbReference>
<dbReference type="Proteomes" id="UP000059074">
    <property type="component" value="Unassembled WGS sequence"/>
</dbReference>
<comment type="caution">
    <text evidence="14">The sequence shown here is derived from an EMBL/GenBank/DDBJ whole genome shotgun (WGS) entry which is preliminary data.</text>
</comment>
<proteinExistence type="inferred from homology"/>
<dbReference type="FunFam" id="3.40.1690.10:FF:000001">
    <property type="entry name" value="Flagellar biosynthetic protein FlhB"/>
    <property type="match status" value="1"/>
</dbReference>
<evidence type="ECO:0000256" key="5">
    <source>
        <dbReference type="ARBA" id="ARBA00022475"/>
    </source>
</evidence>
<dbReference type="OrthoDB" id="9807950at2"/>
<sequence>MSENTDKDSKTEEATDKKVRDALEKGNVPFSKELPVFGSLAALIVITAFFIVGSAIELAASLKGFLDNPGKWQLENTADVVQVFGAVNLDAAKLVLPVVLILAAAGLGSSLIQNQPRMVIDRVQPKLSRISLKSGWKRLFGVQGWIEFLKGTSKFIILACLAYVIMRAARYDVFNSMFMSPYALPGLLQGMIIWLFASVVVGIMLLVILDLLWSRFYWRRELRMTKQEVKDEHKQSDGDPIVKSRMRSLARDRARKRMIARVPEATVVIVNPTHYAIALRYVRTENQAPVVVAKGLDIIALKIRSIAEEHDIPVVEDKLLARSLYDKVEIDQLIPPEFYRAVANVILYLMSRGKPVPSSGSTK</sequence>
<dbReference type="InterPro" id="IPR006135">
    <property type="entry name" value="T3SS_substrate_exporter"/>
</dbReference>
<comment type="similarity">
    <text evidence="2 13">Belongs to the type III secretion exporter family.</text>
</comment>
<evidence type="ECO:0000256" key="8">
    <source>
        <dbReference type="ARBA" id="ARBA00022927"/>
    </source>
</evidence>
<comment type="function">
    <text evidence="12 13">Required for formation of the rod structure in the basal body of the flagellar apparatus. Together with FliI and FliH, may constitute the export apparatus of flagellin.</text>
</comment>
<evidence type="ECO:0000313" key="15">
    <source>
        <dbReference type="Proteomes" id="UP000059074"/>
    </source>
</evidence>
<organism evidence="14 15">
    <name type="scientific">Hyphomicrobium sulfonivorans</name>
    <dbReference type="NCBI Taxonomy" id="121290"/>
    <lineage>
        <taxon>Bacteria</taxon>
        <taxon>Pseudomonadati</taxon>
        <taxon>Pseudomonadota</taxon>
        <taxon>Alphaproteobacteria</taxon>
        <taxon>Hyphomicrobiales</taxon>
        <taxon>Hyphomicrobiaceae</taxon>
        <taxon>Hyphomicrobium</taxon>
    </lineage>
</organism>
<keyword evidence="15" id="KW-1185">Reference proteome</keyword>
<evidence type="ECO:0000256" key="10">
    <source>
        <dbReference type="ARBA" id="ARBA00023136"/>
    </source>
</evidence>
<dbReference type="GO" id="GO:0009306">
    <property type="term" value="P:protein secretion"/>
    <property type="evidence" value="ECO:0007669"/>
    <property type="project" value="InterPro"/>
</dbReference>
<keyword evidence="4 13" id="KW-0813">Transport</keyword>
<dbReference type="InterPro" id="IPR029025">
    <property type="entry name" value="T3SS_substrate_exporter_C"/>
</dbReference>
<dbReference type="PATRIC" id="fig|121290.4.peg.3407"/>
<feature type="transmembrane region" description="Helical" evidence="13">
    <location>
        <begin position="34"/>
        <end position="56"/>
    </location>
</feature>
<keyword evidence="5 13" id="KW-1003">Cell membrane</keyword>
<evidence type="ECO:0000256" key="12">
    <source>
        <dbReference type="ARBA" id="ARBA00025078"/>
    </source>
</evidence>
<name>A0A109BF84_HYPSL</name>
<dbReference type="Gene3D" id="6.10.250.2080">
    <property type="match status" value="1"/>
</dbReference>
<evidence type="ECO:0000256" key="2">
    <source>
        <dbReference type="ARBA" id="ARBA00010690"/>
    </source>
</evidence>
<dbReference type="RefSeq" id="WP_068462067.1">
    <property type="nucleotide sequence ID" value="NZ_JAEFBX010000001.1"/>
</dbReference>
<evidence type="ECO:0000313" key="14">
    <source>
        <dbReference type="EMBL" id="KWT67445.1"/>
    </source>
</evidence>
<dbReference type="STRING" id="121290.APY04_2010"/>
<keyword evidence="11 13" id="KW-1006">Bacterial flagellum protein export</keyword>
<dbReference type="GO" id="GO:0044780">
    <property type="term" value="P:bacterial-type flagellum assembly"/>
    <property type="evidence" value="ECO:0007669"/>
    <property type="project" value="InterPro"/>
</dbReference>
<evidence type="ECO:0000256" key="13">
    <source>
        <dbReference type="RuleBase" id="RU364091"/>
    </source>
</evidence>
<dbReference type="Pfam" id="PF01312">
    <property type="entry name" value="Bac_export_2"/>
    <property type="match status" value="1"/>
</dbReference>
<evidence type="ECO:0000256" key="6">
    <source>
        <dbReference type="ARBA" id="ARBA00022692"/>
    </source>
</evidence>
<keyword evidence="14" id="KW-0969">Cilium</keyword>
<evidence type="ECO:0000256" key="1">
    <source>
        <dbReference type="ARBA" id="ARBA00004651"/>
    </source>
</evidence>
<dbReference type="PRINTS" id="PR00950">
    <property type="entry name" value="TYPE3IMSPROT"/>
</dbReference>
<dbReference type="AlphaFoldDB" id="A0A109BF84"/>
<dbReference type="InterPro" id="IPR006136">
    <property type="entry name" value="FlhB"/>
</dbReference>